<keyword evidence="2" id="KW-1185">Reference proteome</keyword>
<proteinExistence type="predicted"/>
<dbReference type="GO" id="GO:0008725">
    <property type="term" value="F:DNA-3-methyladenine glycosylase activity"/>
    <property type="evidence" value="ECO:0007669"/>
    <property type="project" value="InterPro"/>
</dbReference>
<dbReference type="InterPro" id="IPR005019">
    <property type="entry name" value="Adenine_glyco"/>
</dbReference>
<dbReference type="EMBL" id="QWEZ01000001">
    <property type="protein sequence ID" value="RRJ84447.1"/>
    <property type="molecule type" value="Genomic_DNA"/>
</dbReference>
<evidence type="ECO:0000313" key="1">
    <source>
        <dbReference type="EMBL" id="RRJ84447.1"/>
    </source>
</evidence>
<reference evidence="1 2" key="2">
    <citation type="submission" date="2018-12" db="EMBL/GenBank/DDBJ databases">
        <title>Simiduia agarivorans gen. nov., sp. nov., a marine, agarolytic bacterium isolated from shallow coastal water from Keelung, Taiwan.</title>
        <authorList>
            <person name="Shieh W.Y."/>
        </authorList>
    </citation>
    <scope>NUCLEOTIDE SEQUENCE [LARGE SCALE GENOMIC DNA]</scope>
    <source>
        <strain evidence="1 2">GTF-13</strain>
    </source>
</reference>
<dbReference type="Proteomes" id="UP000280792">
    <property type="component" value="Unassembled WGS sequence"/>
</dbReference>
<dbReference type="SUPFAM" id="SSF48150">
    <property type="entry name" value="DNA-glycosylase"/>
    <property type="match status" value="1"/>
</dbReference>
<dbReference type="PANTHER" id="PTHR30037:SF3">
    <property type="entry name" value="BLR0857 PROTEIN"/>
    <property type="match status" value="1"/>
</dbReference>
<dbReference type="RefSeq" id="WP_125014876.1">
    <property type="nucleotide sequence ID" value="NZ_QWEZ01000001.1"/>
</dbReference>
<sequence length="224" mass="25086">MERFERIRERALERWGEGELVQRLPRVSTDDELVSLSDSDYLSAITRRIFRAGLKHSLVDSKWPAFEEALWGFKPEALALLSEEQIDQLMQNRDLIRHRGKLRTVPVNAQMVLDIAAEHGSVGRFLAQWPCNDITGLWRWLAKRGAHLGGSSGAAFLRMVGKDTFMLSNDVVTALKAQGVVDKAPTSQRDLALVQQAFNGWQAQCGRPLSEISMTLACSVASPR</sequence>
<dbReference type="AlphaFoldDB" id="A0A3P3VQ41"/>
<dbReference type="PANTHER" id="PTHR30037">
    <property type="entry name" value="DNA-3-METHYLADENINE GLYCOSYLASE 1"/>
    <property type="match status" value="1"/>
</dbReference>
<dbReference type="InterPro" id="IPR052891">
    <property type="entry name" value="DNA-3mA_glycosylase"/>
</dbReference>
<evidence type="ECO:0000313" key="2">
    <source>
        <dbReference type="Proteomes" id="UP000280792"/>
    </source>
</evidence>
<name>A0A3P3VQ41_9GAMM</name>
<gene>
    <name evidence="1" type="ORF">D0544_04905</name>
</gene>
<dbReference type="Gene3D" id="1.10.340.30">
    <property type="entry name" value="Hypothetical protein, domain 2"/>
    <property type="match status" value="1"/>
</dbReference>
<dbReference type="InterPro" id="IPR011257">
    <property type="entry name" value="DNA_glycosylase"/>
</dbReference>
<comment type="caution">
    <text evidence="1">The sequence shown here is derived from an EMBL/GenBank/DDBJ whole genome shotgun (WGS) entry which is preliminary data.</text>
</comment>
<organism evidence="1 2">
    <name type="scientific">Aestuariirhabdus litorea</name>
    <dbReference type="NCBI Taxonomy" id="2528527"/>
    <lineage>
        <taxon>Bacteria</taxon>
        <taxon>Pseudomonadati</taxon>
        <taxon>Pseudomonadota</taxon>
        <taxon>Gammaproteobacteria</taxon>
        <taxon>Oceanospirillales</taxon>
        <taxon>Aestuariirhabdaceae</taxon>
        <taxon>Aestuariirhabdus</taxon>
    </lineage>
</organism>
<reference evidence="1 2" key="1">
    <citation type="submission" date="2018-08" db="EMBL/GenBank/DDBJ databases">
        <authorList>
            <person name="Khan S.A."/>
        </authorList>
    </citation>
    <scope>NUCLEOTIDE SEQUENCE [LARGE SCALE GENOMIC DNA]</scope>
    <source>
        <strain evidence="1 2">GTF-13</strain>
    </source>
</reference>
<dbReference type="GO" id="GO:0006284">
    <property type="term" value="P:base-excision repair"/>
    <property type="evidence" value="ECO:0007669"/>
    <property type="project" value="InterPro"/>
</dbReference>
<accession>A0A3P3VQ41</accession>
<dbReference type="Pfam" id="PF03352">
    <property type="entry name" value="Adenine_glyco"/>
    <property type="match status" value="1"/>
</dbReference>
<protein>
    <submittedName>
        <fullName evidence="1">DNA-3-methyladenine glycosylase I</fullName>
    </submittedName>
</protein>